<dbReference type="Pfam" id="PF00367">
    <property type="entry name" value="PTS_EIIB"/>
    <property type="match status" value="1"/>
</dbReference>
<keyword evidence="7 12" id="KW-0812">Transmembrane</keyword>
<accession>A0AAW8TYF6</accession>
<evidence type="ECO:0000256" key="9">
    <source>
        <dbReference type="ARBA" id="ARBA00022989"/>
    </source>
</evidence>
<evidence type="ECO:0000256" key="1">
    <source>
        <dbReference type="ARBA" id="ARBA00004651"/>
    </source>
</evidence>
<gene>
    <name evidence="15" type="ORF">P7H43_01090</name>
</gene>
<evidence type="ECO:0000259" key="13">
    <source>
        <dbReference type="PROSITE" id="PS51098"/>
    </source>
</evidence>
<reference evidence="15" key="1">
    <citation type="submission" date="2023-03" db="EMBL/GenBank/DDBJ databases">
        <authorList>
            <person name="Shen W."/>
            <person name="Cai J."/>
        </authorList>
    </citation>
    <scope>NUCLEOTIDE SEQUENCE</scope>
    <source>
        <strain evidence="15">B226-2</strain>
    </source>
</reference>
<dbReference type="GO" id="GO:0005886">
    <property type="term" value="C:plasma membrane"/>
    <property type="evidence" value="ECO:0007669"/>
    <property type="project" value="UniProtKB-SubCell"/>
</dbReference>
<evidence type="ECO:0000313" key="15">
    <source>
        <dbReference type="EMBL" id="MDT2809087.1"/>
    </source>
</evidence>
<dbReference type="GO" id="GO:0016301">
    <property type="term" value="F:kinase activity"/>
    <property type="evidence" value="ECO:0007669"/>
    <property type="project" value="UniProtKB-KW"/>
</dbReference>
<feature type="transmembrane region" description="Helical" evidence="12">
    <location>
        <begin position="128"/>
        <end position="153"/>
    </location>
</feature>
<feature type="transmembrane region" description="Helical" evidence="12">
    <location>
        <begin position="442"/>
        <end position="465"/>
    </location>
</feature>
<dbReference type="PROSITE" id="PS51098">
    <property type="entry name" value="PTS_EIIB_TYPE_1"/>
    <property type="match status" value="1"/>
</dbReference>
<dbReference type="InterPro" id="IPR036878">
    <property type="entry name" value="Glu_permease_IIB"/>
</dbReference>
<evidence type="ECO:0000256" key="4">
    <source>
        <dbReference type="ARBA" id="ARBA00022597"/>
    </source>
</evidence>
<keyword evidence="10 12" id="KW-0472">Membrane</keyword>
<keyword evidence="3" id="KW-1003">Cell membrane</keyword>
<sequence>MTDEQKFHQSAAAILSAVGGKENVASVFHCMTRLRFLLKDSSLPNIDEIKKIDGVLGAQLSGGQFQVIIGPNVAKVYTELCKIGGFTEQAAVDVDAAADNADKPKEKLTAKTIGQKILNGLTGSITPVLPIFICAGLLKMIVIILGPGMLGVLSETSGLYTVLSFAGDAGFYFLPVFLGYTSAKQFKANPLIGMLLGAILIHPSFIEAVTNGTSLDFLGLPITPMTYSSSVIPIILVVWVMSYVERFWNKVIPEMLKIMLVPFLTVLIMLPLSLVVLAPLGVILGSFISTFFLWLHSVLGPWGIALLGAVYALLIMTGMHHPLNLAVFATLSSVGYDKIVFVAGTSASMALAGIALAFAIKSKKAENRSIGFSSFFLLEIAGITEPTIYGIALPYVRPFIAQAIGGFCGALYMGFMNVKMYNLTGSNILGLTGFIGKDSGNFMHAVIGSIIAFVVAFVALFIIGFDEDKN</sequence>
<keyword evidence="8" id="KW-0418">Kinase</keyword>
<dbReference type="GO" id="GO:0090589">
    <property type="term" value="F:protein-phosphocysteine-trehalose phosphotransferase system transporter activity"/>
    <property type="evidence" value="ECO:0007669"/>
    <property type="project" value="TreeGrafter"/>
</dbReference>
<comment type="subcellular location">
    <subcellularLocation>
        <location evidence="1">Cell membrane</location>
        <topology evidence="1">Multi-pass membrane protein</topology>
    </subcellularLocation>
</comment>
<evidence type="ECO:0000256" key="6">
    <source>
        <dbReference type="ARBA" id="ARBA00022683"/>
    </source>
</evidence>
<dbReference type="CDD" id="cd00212">
    <property type="entry name" value="PTS_IIB_glc"/>
    <property type="match status" value="1"/>
</dbReference>
<evidence type="ECO:0000256" key="11">
    <source>
        <dbReference type="PROSITE-ProRule" id="PRU00421"/>
    </source>
</evidence>
<dbReference type="InterPro" id="IPR001996">
    <property type="entry name" value="PTS_IIB_1"/>
</dbReference>
<keyword evidence="2" id="KW-0813">Transport</keyword>
<dbReference type="SUPFAM" id="SSF55604">
    <property type="entry name" value="Glucose permease domain IIB"/>
    <property type="match status" value="1"/>
</dbReference>
<feature type="transmembrane region" description="Helical" evidence="12">
    <location>
        <begin position="339"/>
        <end position="360"/>
    </location>
</feature>
<dbReference type="RefSeq" id="WP_270596352.1">
    <property type="nucleotide sequence ID" value="NZ_CAJJLU010000001.1"/>
</dbReference>
<dbReference type="InterPro" id="IPR013013">
    <property type="entry name" value="PTS_EIIC_1"/>
</dbReference>
<feature type="transmembrane region" description="Helical" evidence="12">
    <location>
        <begin position="302"/>
        <end position="319"/>
    </location>
</feature>
<feature type="transmembrane region" description="Helical" evidence="12">
    <location>
        <begin position="226"/>
        <end position="244"/>
    </location>
</feature>
<evidence type="ECO:0000256" key="12">
    <source>
        <dbReference type="SAM" id="Phobius"/>
    </source>
</evidence>
<feature type="active site" description="Phosphocysteine intermediate; for EIIB activity" evidence="11">
    <location>
        <position position="30"/>
    </location>
</feature>
<feature type="transmembrane region" description="Helical" evidence="12">
    <location>
        <begin position="159"/>
        <end position="181"/>
    </location>
</feature>
<evidence type="ECO:0000259" key="14">
    <source>
        <dbReference type="PROSITE" id="PS51103"/>
    </source>
</evidence>
<protein>
    <submittedName>
        <fullName evidence="15">PTS transporter subunit EIIC</fullName>
    </submittedName>
</protein>
<dbReference type="EMBL" id="JARQBJ010000001">
    <property type="protein sequence ID" value="MDT2809087.1"/>
    <property type="molecule type" value="Genomic_DNA"/>
</dbReference>
<dbReference type="Gene3D" id="3.30.1360.60">
    <property type="entry name" value="Glucose permease domain IIB"/>
    <property type="match status" value="1"/>
</dbReference>
<proteinExistence type="predicted"/>
<dbReference type="PANTHER" id="PTHR30175">
    <property type="entry name" value="PHOSPHOTRANSFERASE SYSTEM TRANSPORT PROTEIN"/>
    <property type="match status" value="1"/>
</dbReference>
<evidence type="ECO:0000313" key="16">
    <source>
        <dbReference type="Proteomes" id="UP001256711"/>
    </source>
</evidence>
<dbReference type="PROSITE" id="PS51103">
    <property type="entry name" value="PTS_EIIC_TYPE_1"/>
    <property type="match status" value="1"/>
</dbReference>
<evidence type="ECO:0000256" key="3">
    <source>
        <dbReference type="ARBA" id="ARBA00022475"/>
    </source>
</evidence>
<name>A0AAW8TYF6_9ENTE</name>
<keyword evidence="5" id="KW-0808">Transferase</keyword>
<dbReference type="GO" id="GO:0009401">
    <property type="term" value="P:phosphoenolpyruvate-dependent sugar phosphotransferase system"/>
    <property type="evidence" value="ECO:0007669"/>
    <property type="project" value="UniProtKB-KW"/>
</dbReference>
<feature type="domain" description="PTS EIIC type-1" evidence="14">
    <location>
        <begin position="116"/>
        <end position="470"/>
    </location>
</feature>
<keyword evidence="4" id="KW-0762">Sugar transport</keyword>
<comment type="caution">
    <text evidence="15">The sequence shown here is derived from an EMBL/GenBank/DDBJ whole genome shotgun (WGS) entry which is preliminary data.</text>
</comment>
<dbReference type="Pfam" id="PF02378">
    <property type="entry name" value="PTS_EIIC"/>
    <property type="match status" value="1"/>
</dbReference>
<feature type="transmembrane region" description="Helical" evidence="12">
    <location>
        <begin position="372"/>
        <end position="393"/>
    </location>
</feature>
<evidence type="ECO:0000256" key="8">
    <source>
        <dbReference type="ARBA" id="ARBA00022777"/>
    </source>
</evidence>
<dbReference type="InterPro" id="IPR018113">
    <property type="entry name" value="PTrfase_EIIB_Cys"/>
</dbReference>
<keyword evidence="6" id="KW-0598">Phosphotransferase system</keyword>
<dbReference type="PANTHER" id="PTHR30175:SF1">
    <property type="entry name" value="PTS SYSTEM ARBUTIN-, CELLOBIOSE-, AND SALICIN-SPECIFIC EIIBC COMPONENT-RELATED"/>
    <property type="match status" value="1"/>
</dbReference>
<evidence type="ECO:0000256" key="2">
    <source>
        <dbReference type="ARBA" id="ARBA00022448"/>
    </source>
</evidence>
<feature type="transmembrane region" description="Helical" evidence="12">
    <location>
        <begin position="188"/>
        <end position="206"/>
    </location>
</feature>
<evidence type="ECO:0000256" key="5">
    <source>
        <dbReference type="ARBA" id="ARBA00022679"/>
    </source>
</evidence>
<dbReference type="GO" id="GO:0008982">
    <property type="term" value="F:protein-N(PI)-phosphohistidine-sugar phosphotransferase activity"/>
    <property type="evidence" value="ECO:0007669"/>
    <property type="project" value="InterPro"/>
</dbReference>
<organism evidence="15 16">
    <name type="scientific">Enterococcus asini</name>
    <dbReference type="NCBI Taxonomy" id="57732"/>
    <lineage>
        <taxon>Bacteria</taxon>
        <taxon>Bacillati</taxon>
        <taxon>Bacillota</taxon>
        <taxon>Bacilli</taxon>
        <taxon>Lactobacillales</taxon>
        <taxon>Enterococcaceae</taxon>
        <taxon>Enterococcus</taxon>
    </lineage>
</organism>
<dbReference type="PROSITE" id="PS01035">
    <property type="entry name" value="PTS_EIIB_TYPE_1_CYS"/>
    <property type="match status" value="1"/>
</dbReference>
<dbReference type="GO" id="GO:0015771">
    <property type="term" value="P:trehalose transport"/>
    <property type="evidence" value="ECO:0007669"/>
    <property type="project" value="TreeGrafter"/>
</dbReference>
<feature type="domain" description="PTS EIIB type-1" evidence="13">
    <location>
        <begin position="8"/>
        <end position="90"/>
    </location>
</feature>
<evidence type="ECO:0000256" key="7">
    <source>
        <dbReference type="ARBA" id="ARBA00022692"/>
    </source>
</evidence>
<dbReference type="InterPro" id="IPR003352">
    <property type="entry name" value="PTS_EIIC"/>
</dbReference>
<dbReference type="AlphaFoldDB" id="A0AAW8TYF6"/>
<dbReference type="Proteomes" id="UP001256711">
    <property type="component" value="Unassembled WGS sequence"/>
</dbReference>
<feature type="transmembrane region" description="Helical" evidence="12">
    <location>
        <begin position="399"/>
        <end position="421"/>
    </location>
</feature>
<dbReference type="FunFam" id="3.30.1360.60:FF:000001">
    <property type="entry name" value="PTS system glucose-specific IIBC component PtsG"/>
    <property type="match status" value="1"/>
</dbReference>
<evidence type="ECO:0000256" key="10">
    <source>
        <dbReference type="ARBA" id="ARBA00023136"/>
    </source>
</evidence>
<dbReference type="InterPro" id="IPR050558">
    <property type="entry name" value="PTS_Sugar-Specific_Components"/>
</dbReference>
<keyword evidence="9 12" id="KW-1133">Transmembrane helix</keyword>